<dbReference type="EMBL" id="CP050964">
    <property type="protein sequence ID" value="QIX91115.1"/>
    <property type="molecule type" value="Genomic_DNA"/>
</dbReference>
<dbReference type="RefSeq" id="WP_003525853.1">
    <property type="nucleotide sequence ID" value="NZ_AP031445.1"/>
</dbReference>
<gene>
    <name evidence="3" type="ORF">FOC47_11450</name>
</gene>
<dbReference type="GO" id="GO:0015074">
    <property type="term" value="P:DNA integration"/>
    <property type="evidence" value="ECO:0007669"/>
    <property type="project" value="InterPro"/>
</dbReference>
<proteinExistence type="predicted"/>
<keyword evidence="1" id="KW-0233">DNA recombination</keyword>
<dbReference type="InterPro" id="IPR013762">
    <property type="entry name" value="Integrase-like_cat_sf"/>
</dbReference>
<dbReference type="InterPro" id="IPR011010">
    <property type="entry name" value="DNA_brk_join_enz"/>
</dbReference>
<dbReference type="GO" id="GO:0003677">
    <property type="term" value="F:DNA binding"/>
    <property type="evidence" value="ECO:0007669"/>
    <property type="project" value="InterPro"/>
</dbReference>
<reference evidence="3 4" key="1">
    <citation type="submission" date="2019-11" db="EMBL/GenBank/DDBJ databases">
        <title>FDA dAtabase for Regulatory Grade micrObial Sequences (FDA-ARGOS): Supporting development and validation of Infectious Disease Dx tests.</title>
        <authorList>
            <person name="Turner S."/>
            <person name="Byrd R."/>
            <person name="Tallon L."/>
            <person name="Sadzewicz L."/>
            <person name="Vavikolanu K."/>
            <person name="Mehta A."/>
            <person name="Aluvathingal J."/>
            <person name="Nadendla S."/>
            <person name="Myers T."/>
            <person name="Yan Y."/>
            <person name="Sichtig H."/>
        </authorList>
    </citation>
    <scope>NUCLEOTIDE SEQUENCE [LARGE SCALE GENOMIC DNA]</scope>
    <source>
        <strain evidence="3 4">FDAARGOS_739</strain>
    </source>
</reference>
<dbReference type="Gene3D" id="1.10.443.10">
    <property type="entry name" value="Intergrase catalytic core"/>
    <property type="match status" value="1"/>
</dbReference>
<evidence type="ECO:0000313" key="4">
    <source>
        <dbReference type="Proteomes" id="UP000501069"/>
    </source>
</evidence>
<dbReference type="AlphaFoldDB" id="A0AAP9S7C8"/>
<feature type="domain" description="Tyr recombinase" evidence="2">
    <location>
        <begin position="154"/>
        <end position="256"/>
    </location>
</feature>
<evidence type="ECO:0000313" key="3">
    <source>
        <dbReference type="EMBL" id="QIX91115.1"/>
    </source>
</evidence>
<name>A0AAP9S7C8_9FIRM</name>
<protein>
    <submittedName>
        <fullName evidence="3">Tyrosine-type recombinase/integrase</fullName>
    </submittedName>
</protein>
<dbReference type="InterPro" id="IPR002104">
    <property type="entry name" value="Integrase_catalytic"/>
</dbReference>
<dbReference type="GO" id="GO:0006310">
    <property type="term" value="P:DNA recombination"/>
    <property type="evidence" value="ECO:0007669"/>
    <property type="project" value="UniProtKB-KW"/>
</dbReference>
<dbReference type="SUPFAM" id="SSF56349">
    <property type="entry name" value="DNA breaking-rejoining enzymes"/>
    <property type="match status" value="1"/>
</dbReference>
<organism evidence="3 4">
    <name type="scientific">Enterocloster clostridioformis</name>
    <dbReference type="NCBI Taxonomy" id="1531"/>
    <lineage>
        <taxon>Bacteria</taxon>
        <taxon>Bacillati</taxon>
        <taxon>Bacillota</taxon>
        <taxon>Clostridia</taxon>
        <taxon>Lachnospirales</taxon>
        <taxon>Lachnospiraceae</taxon>
        <taxon>Enterocloster</taxon>
    </lineage>
</organism>
<evidence type="ECO:0000256" key="1">
    <source>
        <dbReference type="ARBA" id="ARBA00023172"/>
    </source>
</evidence>
<dbReference type="PROSITE" id="PS51898">
    <property type="entry name" value="TYR_RECOMBINASE"/>
    <property type="match status" value="1"/>
</dbReference>
<evidence type="ECO:0000259" key="2">
    <source>
        <dbReference type="PROSITE" id="PS51898"/>
    </source>
</evidence>
<accession>A0AAP9S7C8</accession>
<dbReference type="GeneID" id="57961775"/>
<dbReference type="Proteomes" id="UP000501069">
    <property type="component" value="Chromosome"/>
</dbReference>
<sequence>MLKNRDEAFTGPLAAHFYGIVEERHRMGFKFGEEERLLHELDRMSVEFDCQEGLPEELVRKFMEQKPNWHQGTQEHHVQAIRIFALYLLRHDIPAFLVDYTSVTDLHEDYKPYIFTHEEINRIFEHADHIRANGQQSHVFYPVLFRVRYACARKTVRFLTEEETEHLLSAPGQDSRKGRRDTALLCLLYDSAARVQELADLRVKDIRLSVPAQISLTGKAHQSNAPYRGRCKSLLYPRLSETCRYKNYRNLRKGKC</sequence>